<feature type="transmembrane region" description="Helical" evidence="4">
    <location>
        <begin position="326"/>
        <end position="347"/>
    </location>
</feature>
<feature type="transmembrane region" description="Helical" evidence="4">
    <location>
        <begin position="208"/>
        <end position="225"/>
    </location>
</feature>
<dbReference type="HOGENOM" id="CLU_046685_0_0_12"/>
<dbReference type="SUPFAM" id="SSF103473">
    <property type="entry name" value="MFS general substrate transporter"/>
    <property type="match status" value="1"/>
</dbReference>
<dbReference type="Gene3D" id="1.20.1250.20">
    <property type="entry name" value="MFS general substrate transporter like domains"/>
    <property type="match status" value="1"/>
</dbReference>
<reference evidence="6" key="1">
    <citation type="submission" date="2011-02" db="EMBL/GenBank/DDBJ databases">
        <title>Complete sequence of Spirochaeta sp. Buddy.</title>
        <authorList>
            <person name="Lucas S."/>
            <person name="Copeland A."/>
            <person name="Lapidus A."/>
            <person name="Cheng J.-F."/>
            <person name="Goodwin L."/>
            <person name="Pitluck S."/>
            <person name="Zeytun A."/>
            <person name="Detter J.C."/>
            <person name="Han C."/>
            <person name="Tapia R."/>
            <person name="Land M."/>
            <person name="Hauser L."/>
            <person name="Kyrpides N."/>
            <person name="Ivanova N."/>
            <person name="Mikhailova N."/>
            <person name="Pagani I."/>
            <person name="Ritalahti K.M."/>
            <person name="Loeffler F.E."/>
            <person name="Woyke T."/>
        </authorList>
    </citation>
    <scope>NUCLEOTIDE SEQUENCE [LARGE SCALE GENOMIC DNA]</scope>
    <source>
        <strain evidence="6">ATCC BAA-1886 / DSM 22777 / Buddy</strain>
    </source>
</reference>
<dbReference type="Pfam" id="PF07690">
    <property type="entry name" value="MFS_1"/>
    <property type="match status" value="1"/>
</dbReference>
<feature type="transmembrane region" description="Helical" evidence="4">
    <location>
        <begin position="353"/>
        <end position="375"/>
    </location>
</feature>
<evidence type="ECO:0000313" key="6">
    <source>
        <dbReference type="Proteomes" id="UP000008466"/>
    </source>
</evidence>
<dbReference type="RefSeq" id="WP_013608532.1">
    <property type="nucleotide sequence ID" value="NC_015152.1"/>
</dbReference>
<protein>
    <submittedName>
        <fullName evidence="5">Major facilitator superfamily MFS_1</fullName>
    </submittedName>
</protein>
<dbReference type="EMBL" id="CP002541">
    <property type="protein sequence ID" value="ADY14689.1"/>
    <property type="molecule type" value="Genomic_DNA"/>
</dbReference>
<evidence type="ECO:0000256" key="3">
    <source>
        <dbReference type="ARBA" id="ARBA00023136"/>
    </source>
</evidence>
<dbReference type="STRING" id="158189.SpiBuddy_2881"/>
<evidence type="ECO:0000256" key="4">
    <source>
        <dbReference type="SAM" id="Phobius"/>
    </source>
</evidence>
<evidence type="ECO:0000256" key="1">
    <source>
        <dbReference type="ARBA" id="ARBA00022692"/>
    </source>
</evidence>
<gene>
    <name evidence="5" type="ordered locus">SpiBuddy_2881</name>
</gene>
<keyword evidence="2 4" id="KW-1133">Transmembrane helix</keyword>
<dbReference type="eggNOG" id="COG2814">
    <property type="taxonomic scope" value="Bacteria"/>
</dbReference>
<feature type="transmembrane region" description="Helical" evidence="4">
    <location>
        <begin position="129"/>
        <end position="151"/>
    </location>
</feature>
<dbReference type="OrthoDB" id="9816124at2"/>
<keyword evidence="6" id="KW-1185">Reference proteome</keyword>
<feature type="transmembrane region" description="Helical" evidence="4">
    <location>
        <begin position="295"/>
        <end position="314"/>
    </location>
</feature>
<feature type="transmembrane region" description="Helical" evidence="4">
    <location>
        <begin position="270"/>
        <end position="289"/>
    </location>
</feature>
<sequence length="386" mass="42136">MTTGRRFLWYKGLKDLMLIYPVYTLLFSAAGLSLSEISFLLALWSAPVVMLELPSGVLADRWSRKHMILLACLLKAGCFIFWAANPSFLFFALGFLCWGVSEAFSSGAEEALLFENLQSKGMETQFGRIYGQAMAASGIAVSLSCFFGGYLSQAVGYRSVVLFSLLGSLLTFMVALGFKDVKVPHQRNQPSFAMIREAFKHLVKKREVLVLSALLVIPLSLADMLDEYDALIAASYQVPLACIGIWVGGRYLLQALGAALAGRMSRYIPNAARLLSLLAGLLLLLSSLFRSPFLLGFYFLFYFLLSAAAVIGENQIQLSIGQQGRATVQSLISLATNLHALLVFSLLALLPSLLAVMLVVALYCLVSSAAIGLCMDFHLHNHATKV</sequence>
<dbReference type="PANTHER" id="PTHR23530">
    <property type="entry name" value="TRANSPORT PROTEIN-RELATED"/>
    <property type="match status" value="1"/>
</dbReference>
<accession>F0RS84</accession>
<evidence type="ECO:0000256" key="2">
    <source>
        <dbReference type="ARBA" id="ARBA00022989"/>
    </source>
</evidence>
<dbReference type="KEGG" id="sbu:SpiBuddy_2881"/>
<feature type="transmembrane region" description="Helical" evidence="4">
    <location>
        <begin position="90"/>
        <end position="108"/>
    </location>
</feature>
<dbReference type="InterPro" id="IPR036259">
    <property type="entry name" value="MFS_trans_sf"/>
</dbReference>
<dbReference type="GO" id="GO:0022857">
    <property type="term" value="F:transmembrane transporter activity"/>
    <property type="evidence" value="ECO:0007669"/>
    <property type="project" value="InterPro"/>
</dbReference>
<dbReference type="Proteomes" id="UP000008466">
    <property type="component" value="Chromosome"/>
</dbReference>
<keyword evidence="3 4" id="KW-0472">Membrane</keyword>
<feature type="transmembrane region" description="Helical" evidence="4">
    <location>
        <begin position="157"/>
        <end position="178"/>
    </location>
</feature>
<proteinExistence type="predicted"/>
<name>F0RS84_SPHGB</name>
<dbReference type="PANTHER" id="PTHR23530:SF1">
    <property type="entry name" value="PERMEASE, MAJOR FACILITATOR SUPERFAMILY-RELATED"/>
    <property type="match status" value="1"/>
</dbReference>
<evidence type="ECO:0000313" key="5">
    <source>
        <dbReference type="EMBL" id="ADY14689.1"/>
    </source>
</evidence>
<feature type="transmembrane region" description="Helical" evidence="4">
    <location>
        <begin position="20"/>
        <end position="46"/>
    </location>
</feature>
<dbReference type="InterPro" id="IPR011701">
    <property type="entry name" value="MFS"/>
</dbReference>
<feature type="transmembrane region" description="Helical" evidence="4">
    <location>
        <begin position="231"/>
        <end position="249"/>
    </location>
</feature>
<keyword evidence="1 4" id="KW-0812">Transmembrane</keyword>
<dbReference type="AlphaFoldDB" id="F0RS84"/>
<organism evidence="5 6">
    <name type="scientific">Sphaerochaeta globosa (strain ATCC BAA-1886 / DSM 22777 / Buddy)</name>
    <name type="common">Spirochaeta sp. (strain Buddy)</name>
    <dbReference type="NCBI Taxonomy" id="158189"/>
    <lineage>
        <taxon>Bacteria</taxon>
        <taxon>Pseudomonadati</taxon>
        <taxon>Spirochaetota</taxon>
        <taxon>Spirochaetia</taxon>
        <taxon>Spirochaetales</taxon>
        <taxon>Sphaerochaetaceae</taxon>
        <taxon>Sphaerochaeta</taxon>
    </lineage>
</organism>
<dbReference type="InterPro" id="IPR053160">
    <property type="entry name" value="MFS_DHA3_Transporter"/>
</dbReference>